<dbReference type="AlphaFoldDB" id="A0A6J7RKY6"/>
<name>A0A6J7RKY6_9ZZZZ</name>
<dbReference type="EMBL" id="CAFBOG010000053">
    <property type="protein sequence ID" value="CAB4976083.1"/>
    <property type="molecule type" value="Genomic_DNA"/>
</dbReference>
<protein>
    <submittedName>
        <fullName evidence="5">Unannotated protein</fullName>
    </submittedName>
</protein>
<dbReference type="GO" id="GO:0016747">
    <property type="term" value="F:acyltransferase activity, transferring groups other than amino-acyl groups"/>
    <property type="evidence" value="ECO:0007669"/>
    <property type="project" value="InterPro"/>
</dbReference>
<dbReference type="InterPro" id="IPR000182">
    <property type="entry name" value="GNAT_dom"/>
</dbReference>
<dbReference type="EMBL" id="CAFBQW010000035">
    <property type="protein sequence ID" value="CAB5063863.1"/>
    <property type="molecule type" value="Genomic_DNA"/>
</dbReference>
<organism evidence="5">
    <name type="scientific">freshwater metagenome</name>
    <dbReference type="NCBI Taxonomy" id="449393"/>
    <lineage>
        <taxon>unclassified sequences</taxon>
        <taxon>metagenomes</taxon>
        <taxon>ecological metagenomes</taxon>
    </lineage>
</organism>
<dbReference type="EMBL" id="CAFBPW010000034">
    <property type="protein sequence ID" value="CAB5029441.1"/>
    <property type="molecule type" value="Genomic_DNA"/>
</dbReference>
<evidence type="ECO:0000313" key="2">
    <source>
        <dbReference type="EMBL" id="CAB4686590.1"/>
    </source>
</evidence>
<dbReference type="Gene3D" id="3.40.630.30">
    <property type="match status" value="1"/>
</dbReference>
<feature type="domain" description="N-acetyltransferase" evidence="1">
    <location>
        <begin position="40"/>
        <end position="217"/>
    </location>
</feature>
<evidence type="ECO:0000259" key="1">
    <source>
        <dbReference type="PROSITE" id="PS51186"/>
    </source>
</evidence>
<dbReference type="SUPFAM" id="SSF55729">
    <property type="entry name" value="Acyl-CoA N-acyltransferases (Nat)"/>
    <property type="match status" value="1"/>
</dbReference>
<accession>A0A6J7RKY6</accession>
<reference evidence="5" key="1">
    <citation type="submission" date="2020-05" db="EMBL/GenBank/DDBJ databases">
        <authorList>
            <person name="Chiriac C."/>
            <person name="Salcher M."/>
            <person name="Ghai R."/>
            <person name="Kavagutti S V."/>
        </authorList>
    </citation>
    <scope>NUCLEOTIDE SEQUENCE</scope>
</reference>
<dbReference type="InterPro" id="IPR016181">
    <property type="entry name" value="Acyl_CoA_acyltransferase"/>
</dbReference>
<proteinExistence type="predicted"/>
<dbReference type="Pfam" id="PF00583">
    <property type="entry name" value="Acetyltransf_1"/>
    <property type="match status" value="1"/>
</dbReference>
<evidence type="ECO:0000313" key="3">
    <source>
        <dbReference type="EMBL" id="CAB4809009.1"/>
    </source>
</evidence>
<dbReference type="CDD" id="cd04301">
    <property type="entry name" value="NAT_SF"/>
    <property type="match status" value="1"/>
</dbReference>
<evidence type="ECO:0000313" key="6">
    <source>
        <dbReference type="EMBL" id="CAB5063863.1"/>
    </source>
</evidence>
<dbReference type="EMBL" id="CAFAAQ010000083">
    <property type="protein sequence ID" value="CAB4809009.1"/>
    <property type="molecule type" value="Genomic_DNA"/>
</dbReference>
<evidence type="ECO:0000313" key="5">
    <source>
        <dbReference type="EMBL" id="CAB5029441.1"/>
    </source>
</evidence>
<evidence type="ECO:0000313" key="4">
    <source>
        <dbReference type="EMBL" id="CAB4976083.1"/>
    </source>
</evidence>
<sequence length="242" mass="27287">MALLETTFSEVVPETLLERQAADFAARMFDPERLDSGLTSQIVSSSDPLWDPAERFVYSLFRLSGFCAESPREWVEETQPWREKSRLHVITEPGDIVTGVARTMIGTYQDLPVSQFTPTIPIPDGPLCEIGSLAVRPTQRGLGVANELHRTAFQYGIRQGVQGFVFLIDQWMFEFFESQYGLPVVALAPPREFMGGTVVPTAMWLPEMMQQLVRTRPNVFKWSVEGFDAETIAKLDLPILLD</sequence>
<dbReference type="PROSITE" id="PS51186">
    <property type="entry name" value="GNAT"/>
    <property type="match status" value="1"/>
</dbReference>
<dbReference type="EMBL" id="CAEZXS010000008">
    <property type="protein sequence ID" value="CAB4686590.1"/>
    <property type="molecule type" value="Genomic_DNA"/>
</dbReference>
<gene>
    <name evidence="2" type="ORF">UFOPK2582_00150</name>
    <name evidence="3" type="ORF">UFOPK3046_01022</name>
    <name evidence="4" type="ORF">UFOPK3914_00743</name>
    <name evidence="5" type="ORF">UFOPK4173_00471</name>
    <name evidence="6" type="ORF">UFOPK4354_00481</name>
</gene>